<organism evidence="2 3">
    <name type="scientific">Pleurodeles waltl</name>
    <name type="common">Iberian ribbed newt</name>
    <dbReference type="NCBI Taxonomy" id="8319"/>
    <lineage>
        <taxon>Eukaryota</taxon>
        <taxon>Metazoa</taxon>
        <taxon>Chordata</taxon>
        <taxon>Craniata</taxon>
        <taxon>Vertebrata</taxon>
        <taxon>Euteleostomi</taxon>
        <taxon>Amphibia</taxon>
        <taxon>Batrachia</taxon>
        <taxon>Caudata</taxon>
        <taxon>Salamandroidea</taxon>
        <taxon>Salamandridae</taxon>
        <taxon>Pleurodelinae</taxon>
        <taxon>Pleurodeles</taxon>
    </lineage>
</organism>
<accession>A0AAV7QW65</accession>
<evidence type="ECO:0000256" key="1">
    <source>
        <dbReference type="SAM" id="MobiDB-lite"/>
    </source>
</evidence>
<feature type="region of interest" description="Disordered" evidence="1">
    <location>
        <begin position="1"/>
        <end position="72"/>
    </location>
</feature>
<feature type="compositionally biased region" description="Basic and acidic residues" evidence="1">
    <location>
        <begin position="62"/>
        <end position="72"/>
    </location>
</feature>
<feature type="compositionally biased region" description="Basic and acidic residues" evidence="1">
    <location>
        <begin position="13"/>
        <end position="38"/>
    </location>
</feature>
<comment type="caution">
    <text evidence="2">The sequence shown here is derived from an EMBL/GenBank/DDBJ whole genome shotgun (WGS) entry which is preliminary data.</text>
</comment>
<protein>
    <submittedName>
        <fullName evidence="2">Uncharacterized protein</fullName>
    </submittedName>
</protein>
<keyword evidence="3" id="KW-1185">Reference proteome</keyword>
<proteinExistence type="predicted"/>
<dbReference type="Proteomes" id="UP001066276">
    <property type="component" value="Chromosome 6"/>
</dbReference>
<dbReference type="AlphaFoldDB" id="A0AAV7QW65"/>
<reference evidence="2" key="1">
    <citation type="journal article" date="2022" name="bioRxiv">
        <title>Sequencing and chromosome-scale assembly of the giantPleurodeles waltlgenome.</title>
        <authorList>
            <person name="Brown T."/>
            <person name="Elewa A."/>
            <person name="Iarovenko S."/>
            <person name="Subramanian E."/>
            <person name="Araus A.J."/>
            <person name="Petzold A."/>
            <person name="Susuki M."/>
            <person name="Suzuki K.-i.T."/>
            <person name="Hayashi T."/>
            <person name="Toyoda A."/>
            <person name="Oliveira C."/>
            <person name="Osipova E."/>
            <person name="Leigh N.D."/>
            <person name="Simon A."/>
            <person name="Yun M.H."/>
        </authorList>
    </citation>
    <scope>NUCLEOTIDE SEQUENCE</scope>
    <source>
        <strain evidence="2">20211129_DDA</strain>
        <tissue evidence="2">Liver</tissue>
    </source>
</reference>
<sequence length="104" mass="11067">MEDASRRPANAVQEKDRGQLKPREARNQEEVCAEDGHALESVATPGSFSRKIESSCQGSGKASEKDGAADGEHLPRAAVKSKHTAAENLQCPRTLNSLALPSAQ</sequence>
<evidence type="ECO:0000313" key="2">
    <source>
        <dbReference type="EMBL" id="KAJ1142633.1"/>
    </source>
</evidence>
<gene>
    <name evidence="2" type="ORF">NDU88_008946</name>
</gene>
<evidence type="ECO:0000313" key="3">
    <source>
        <dbReference type="Proteomes" id="UP001066276"/>
    </source>
</evidence>
<name>A0AAV7QW65_PLEWA</name>
<dbReference type="EMBL" id="JANPWB010000010">
    <property type="protein sequence ID" value="KAJ1142633.1"/>
    <property type="molecule type" value="Genomic_DNA"/>
</dbReference>